<gene>
    <name evidence="1" type="ORF">KGF86_00560</name>
</gene>
<evidence type="ECO:0000313" key="1">
    <source>
        <dbReference type="EMBL" id="MBS3678698.1"/>
    </source>
</evidence>
<dbReference type="EMBL" id="JAGXBY010000001">
    <property type="protein sequence ID" value="MBS3678698.1"/>
    <property type="molecule type" value="Genomic_DNA"/>
</dbReference>
<protein>
    <submittedName>
        <fullName evidence="1">ATP-binding protein</fullName>
    </submittedName>
</protein>
<dbReference type="Proteomes" id="UP000681870">
    <property type="component" value="Unassembled WGS sequence"/>
</dbReference>
<dbReference type="Gene3D" id="3.40.50.300">
    <property type="entry name" value="P-loop containing nucleotide triphosphate hydrolases"/>
    <property type="match status" value="1"/>
</dbReference>
<reference evidence="1 2" key="1">
    <citation type="submission" date="2021-05" db="EMBL/GenBank/DDBJ databases">
        <title>Ornithinibacillus massiliensis sp. nov.</title>
        <authorList>
            <person name="Iwaza R."/>
            <person name="Lagier J.-C."/>
            <person name="Raoult D."/>
        </authorList>
    </citation>
    <scope>NUCLEOTIDE SEQUENCE [LARGE SCALE GENOMIC DNA]</scope>
    <source>
        <strain evidence="1 2">Marseille-P3601</strain>
    </source>
</reference>
<dbReference type="GO" id="GO:0005524">
    <property type="term" value="F:ATP binding"/>
    <property type="evidence" value="ECO:0007669"/>
    <property type="project" value="UniProtKB-KW"/>
</dbReference>
<proteinExistence type="predicted"/>
<organism evidence="1 2">
    <name type="scientific">Ornithinibacillus massiliensis</name>
    <dbReference type="NCBI Taxonomy" id="1944633"/>
    <lineage>
        <taxon>Bacteria</taxon>
        <taxon>Bacillati</taxon>
        <taxon>Bacillota</taxon>
        <taxon>Bacilli</taxon>
        <taxon>Bacillales</taxon>
        <taxon>Bacillaceae</taxon>
        <taxon>Ornithinibacillus</taxon>
    </lineage>
</organism>
<name>A0ABS5M8R3_9BACI</name>
<accession>A0ABS5M8R3</accession>
<sequence length="169" mass="19718">MINYIEELENAFVLDQDNHAEFINTYYQKLQPKTGPNTLKHAISKLIADYAIENTDLHIIASSANRTRKGRKYLLEEVYDKDKFIRILVHFDIADEILKERVINSKRNTNIFRSAYSNFEQVLIRQQAESLHEDVVDPEKGEGDYLFVIKDDKEVNSVIKEIINISKSK</sequence>
<evidence type="ECO:0000313" key="2">
    <source>
        <dbReference type="Proteomes" id="UP000681870"/>
    </source>
</evidence>
<comment type="caution">
    <text evidence="1">The sequence shown here is derived from an EMBL/GenBank/DDBJ whole genome shotgun (WGS) entry which is preliminary data.</text>
</comment>
<keyword evidence="1" id="KW-0547">Nucleotide-binding</keyword>
<dbReference type="InterPro" id="IPR027417">
    <property type="entry name" value="P-loop_NTPase"/>
</dbReference>
<dbReference type="SUPFAM" id="SSF52540">
    <property type="entry name" value="P-loop containing nucleoside triphosphate hydrolases"/>
    <property type="match status" value="1"/>
</dbReference>
<keyword evidence="2" id="KW-1185">Reference proteome</keyword>
<keyword evidence="1" id="KW-0067">ATP-binding</keyword>